<reference evidence="2 3" key="1">
    <citation type="submission" date="2018-09" db="EMBL/GenBank/DDBJ databases">
        <authorList>
            <person name="Bortz R.L."/>
            <person name="Adams R."/>
            <person name="Ball A.M."/>
            <person name="Boyd J.M."/>
            <person name="Bright N.M."/>
            <person name="Cartwright S."/>
            <person name="DeHaven M.P."/>
            <person name="Divens A.M."/>
            <person name="Fritz T.R."/>
            <person name="Gaeta N.J."/>
            <person name="Gibbs J.R."/>
            <person name="Goodwin N.G."/>
            <person name="Hopkins M."/>
            <person name="Ibrahim F.R."/>
            <person name="Kruger O.T."/>
            <person name="Kwak J.M."/>
            <person name="Manko C.D."/>
            <person name="Martin R.J."/>
            <person name="McDermott B."/>
            <person name="Sheth R."/>
            <person name="Subramanian A."/>
            <person name="Garlena R.A."/>
            <person name="Russell D.A."/>
            <person name="Pope W.H."/>
            <person name="Jacobs-Sera D."/>
            <person name="Hatfull G.F."/>
        </authorList>
    </citation>
    <scope>NUCLEOTIDE SEQUENCE [LARGE SCALE GENOMIC DNA]</scope>
</reference>
<accession>A0A3G3M974</accession>
<dbReference type="GeneID" id="65116870"/>
<proteinExistence type="predicted"/>
<dbReference type="InterPro" id="IPR053140">
    <property type="entry name" value="GDSL_Rv0518-like"/>
</dbReference>
<dbReference type="RefSeq" id="YP_010099185.1">
    <property type="nucleotide sequence ID" value="NC_055774.1"/>
</dbReference>
<evidence type="ECO:0000259" key="1">
    <source>
        <dbReference type="Pfam" id="PF13472"/>
    </source>
</evidence>
<dbReference type="PANTHER" id="PTHR43784">
    <property type="entry name" value="GDSL-LIKE LIPASE/ACYLHYDROLASE, PUTATIVE (AFU_ORTHOLOGUE AFUA_2G00820)-RELATED"/>
    <property type="match status" value="1"/>
</dbReference>
<dbReference type="PANTHER" id="PTHR43784:SF2">
    <property type="entry name" value="GDSL-LIKE LIPASE_ACYLHYDROLASE, PUTATIVE (AFU_ORTHOLOGUE AFUA_2G00820)-RELATED"/>
    <property type="match status" value="1"/>
</dbReference>
<dbReference type="Gene3D" id="3.40.50.1110">
    <property type="entry name" value="SGNH hydrolase"/>
    <property type="match status" value="1"/>
</dbReference>
<dbReference type="Pfam" id="PF13472">
    <property type="entry name" value="Lipase_GDSL_2"/>
    <property type="match status" value="1"/>
</dbReference>
<dbReference type="EMBL" id="MH976508">
    <property type="protein sequence ID" value="AYR02578.1"/>
    <property type="molecule type" value="Genomic_DNA"/>
</dbReference>
<dbReference type="KEGG" id="vg:65116870"/>
<name>A0A3G3M974_9CAUD</name>
<gene>
    <name evidence="2" type="primary">25</name>
    <name evidence="2" type="ORF">SEA_BIBWIT_25</name>
</gene>
<organism evidence="2 3">
    <name type="scientific">Gordonia phage Bibwit</name>
    <dbReference type="NCBI Taxonomy" id="2483666"/>
    <lineage>
        <taxon>Viruses</taxon>
        <taxon>Duplodnaviria</taxon>
        <taxon>Heunggongvirae</taxon>
        <taxon>Uroviricota</taxon>
        <taxon>Caudoviricetes</taxon>
        <taxon>Stackebrandtviridae</taxon>
        <taxon>Schenleyvirinae</taxon>
        <taxon>Vividuovirus</taxon>
        <taxon>Vividuovirus bibwit</taxon>
    </lineage>
</organism>
<dbReference type="Proteomes" id="UP000270384">
    <property type="component" value="Segment"/>
</dbReference>
<feature type="domain" description="SGNH hydrolase-type esterase" evidence="1">
    <location>
        <begin position="217"/>
        <end position="398"/>
    </location>
</feature>
<keyword evidence="3" id="KW-1185">Reference proteome</keyword>
<sequence length="411" mass="42878">MPYTRPNIVSGVTRATKAFFDNLLDGIDENRRRAAPRPILIATRLRTGNLRQATSAAQSLSAGTSTLHTTRVRHIATTAAHSVQIAYGDTVMGEPGPNPITVKAALEYAAGAIVPAFFHGGRTVTVQPSGLVLTDPMPVESVPGVLIRSRQMVQVSTLGEKWPVSAVLNTSVGDGGASTDTVDGGNMPDNNGAAVFAPTALIGIPYDPNAVALFAPGDSIIQGVGDSGAEPTTDGGWVARALNGQIPFVNVGRASETADQFVPGNTRRLGRMQLADYCTHALVGYGINDVKGDATVAQIQARLTARWTELAARGLKVLQPTLTPVTTGTFATPEGQVKQSASREAVRIAVNDWIRTTPAPLTDYVEIADAVETARNSGIWKNNYTGDGTHPSPEGAAAAAAGSNLIAKLTV</sequence>
<dbReference type="InterPro" id="IPR013830">
    <property type="entry name" value="SGNH_hydro"/>
</dbReference>
<evidence type="ECO:0000313" key="2">
    <source>
        <dbReference type="EMBL" id="AYR02578.1"/>
    </source>
</evidence>
<protein>
    <submittedName>
        <fullName evidence="2">Minor tail protein</fullName>
    </submittedName>
</protein>
<evidence type="ECO:0000313" key="3">
    <source>
        <dbReference type="Proteomes" id="UP000270384"/>
    </source>
</evidence>
<dbReference type="InterPro" id="IPR036514">
    <property type="entry name" value="SGNH_hydro_sf"/>
</dbReference>
<dbReference type="SUPFAM" id="SSF52266">
    <property type="entry name" value="SGNH hydrolase"/>
    <property type="match status" value="1"/>
</dbReference>